<dbReference type="Proteomes" id="UP000287296">
    <property type="component" value="Unassembled WGS sequence"/>
</dbReference>
<keyword evidence="3" id="KW-0902">Two-component regulatory system</keyword>
<evidence type="ECO:0000256" key="5">
    <source>
        <dbReference type="ARBA" id="ARBA00023125"/>
    </source>
</evidence>
<dbReference type="InterPro" id="IPR016032">
    <property type="entry name" value="Sig_transdc_resp-reg_C-effctor"/>
</dbReference>
<dbReference type="SUPFAM" id="SSF52172">
    <property type="entry name" value="CheY-like"/>
    <property type="match status" value="1"/>
</dbReference>
<comment type="caution">
    <text evidence="9">The sequence shown here is derived from an EMBL/GenBank/DDBJ whole genome shotgun (WGS) entry which is preliminary data.</text>
</comment>
<dbReference type="Gene3D" id="3.40.50.2300">
    <property type="match status" value="1"/>
</dbReference>
<evidence type="ECO:0000256" key="3">
    <source>
        <dbReference type="ARBA" id="ARBA00023012"/>
    </source>
</evidence>
<keyword evidence="5" id="KW-0238">DNA-binding</keyword>
<dbReference type="SMART" id="SM00448">
    <property type="entry name" value="REC"/>
    <property type="match status" value="1"/>
</dbReference>
<evidence type="ECO:0000259" key="8">
    <source>
        <dbReference type="PROSITE" id="PS50110"/>
    </source>
</evidence>
<accession>A0A429X731</accession>
<dbReference type="AlphaFoldDB" id="A0A429X731"/>
<dbReference type="PANTHER" id="PTHR35807:SF2">
    <property type="entry name" value="TRANSCRIPTIONAL ACTIVATOR DOMAIN"/>
    <property type="match status" value="1"/>
</dbReference>
<gene>
    <name evidence="9" type="ORF">D5F11_013840</name>
</gene>
<evidence type="ECO:0000313" key="10">
    <source>
        <dbReference type="Proteomes" id="UP000287296"/>
    </source>
</evidence>
<dbReference type="InterPro" id="IPR001789">
    <property type="entry name" value="Sig_transdc_resp-reg_receiver"/>
</dbReference>
<dbReference type="SMART" id="SM01043">
    <property type="entry name" value="BTAD"/>
    <property type="match status" value="1"/>
</dbReference>
<dbReference type="Pfam" id="PF00072">
    <property type="entry name" value="Response_reg"/>
    <property type="match status" value="1"/>
</dbReference>
<dbReference type="EMBL" id="QYTW02000013">
    <property type="protein sequence ID" value="RST59204.1"/>
    <property type="molecule type" value="Genomic_DNA"/>
</dbReference>
<feature type="modified residue" description="4-aspartylphosphate" evidence="7">
    <location>
        <position position="53"/>
    </location>
</feature>
<proteinExistence type="inferred from homology"/>
<dbReference type="Gene3D" id="1.10.10.10">
    <property type="entry name" value="Winged helix-like DNA-binding domain superfamily/Winged helix DNA-binding domain"/>
    <property type="match status" value="1"/>
</dbReference>
<feature type="domain" description="Response regulatory" evidence="8">
    <location>
        <begin position="2"/>
        <end position="116"/>
    </location>
</feature>
<evidence type="ECO:0000313" key="9">
    <source>
        <dbReference type="EMBL" id="RST59204.1"/>
    </source>
</evidence>
<dbReference type="PANTHER" id="PTHR35807">
    <property type="entry name" value="TRANSCRIPTIONAL REGULATOR REDD-RELATED"/>
    <property type="match status" value="1"/>
</dbReference>
<dbReference type="GO" id="GO:0000160">
    <property type="term" value="P:phosphorelay signal transduction system"/>
    <property type="evidence" value="ECO:0007669"/>
    <property type="project" value="UniProtKB-KW"/>
</dbReference>
<name>A0A429X731_SIMTE</name>
<evidence type="ECO:0000256" key="6">
    <source>
        <dbReference type="ARBA" id="ARBA00023163"/>
    </source>
</evidence>
<keyword evidence="6" id="KW-0804">Transcription</keyword>
<keyword evidence="4" id="KW-0805">Transcription regulation</keyword>
<dbReference type="InterPro" id="IPR036388">
    <property type="entry name" value="WH-like_DNA-bd_sf"/>
</dbReference>
<dbReference type="Gene3D" id="1.25.40.10">
    <property type="entry name" value="Tetratricopeptide repeat domain"/>
    <property type="match status" value="1"/>
</dbReference>
<organism evidence="9 10">
    <name type="scientific">Siminovitchia terrae</name>
    <name type="common">Bacillus terrae</name>
    <dbReference type="NCBI Taxonomy" id="1914933"/>
    <lineage>
        <taxon>Bacteria</taxon>
        <taxon>Bacillati</taxon>
        <taxon>Bacillota</taxon>
        <taxon>Bacilli</taxon>
        <taxon>Bacillales</taxon>
        <taxon>Bacillaceae</taxon>
        <taxon>Siminovitchia</taxon>
    </lineage>
</organism>
<dbReference type="OrthoDB" id="3190595at2"/>
<dbReference type="InterPro" id="IPR005158">
    <property type="entry name" value="BTAD"/>
</dbReference>
<dbReference type="SMART" id="SM00862">
    <property type="entry name" value="Trans_reg_C"/>
    <property type="match status" value="1"/>
</dbReference>
<sequence length="387" mass="46006">MRTILIDQDLLMLEILEDMLQEIEGVQVIGKFTNPHQGLIEIIRVQPDIVFLDIEMSEISGLDLAKEIKETFPDMNIVFVSTYKQYAVWASKLQITDYLVKPYRGEALNETIISLRSRRGSMKTTLARQMVCCFKKLQFKYYGRNSEVIDVKWRTPSSRALFAFLIHHHGHFIRKDALLEHFWAGEEVKDGYSKLYSTIYQIRKTLKSVGFNITITNSKSSYRLELNDVLLDIEEWEQGIEEFPSVNEDTISKHKEICNLYNGDYLEEENYLWAENKKSRMRIQWSHYLKKVAKYYLSTENYSEAIILYLQIQEALPFKEESYFVLMQLYDSFGDRYSVEAQYSLLKDMLHKEYCSEPNEMVQNWYQTWKSRRSREEYKVEELVHSK</sequence>
<dbReference type="PROSITE" id="PS50110">
    <property type="entry name" value="RESPONSE_REGULATORY"/>
    <property type="match status" value="1"/>
</dbReference>
<evidence type="ECO:0000256" key="4">
    <source>
        <dbReference type="ARBA" id="ARBA00023015"/>
    </source>
</evidence>
<dbReference type="InterPro" id="IPR011006">
    <property type="entry name" value="CheY-like_superfamily"/>
</dbReference>
<comment type="similarity">
    <text evidence="2">Belongs to the AfsR/DnrI/RedD regulatory family.</text>
</comment>
<keyword evidence="7" id="KW-0597">Phosphoprotein</keyword>
<evidence type="ECO:0000256" key="7">
    <source>
        <dbReference type="PROSITE-ProRule" id="PRU00169"/>
    </source>
</evidence>
<protein>
    <submittedName>
        <fullName evidence="9">Response regulator</fullName>
    </submittedName>
</protein>
<dbReference type="Pfam" id="PF03704">
    <property type="entry name" value="BTAD"/>
    <property type="match status" value="1"/>
</dbReference>
<dbReference type="SUPFAM" id="SSF46894">
    <property type="entry name" value="C-terminal effector domain of the bipartite response regulators"/>
    <property type="match status" value="1"/>
</dbReference>
<reference evidence="9 10" key="1">
    <citation type="submission" date="2018-12" db="EMBL/GenBank/DDBJ databases">
        <authorList>
            <person name="Sun L."/>
            <person name="Chen Z."/>
        </authorList>
    </citation>
    <scope>NUCLEOTIDE SEQUENCE [LARGE SCALE GENOMIC DNA]</scope>
    <source>
        <strain evidence="9 10">LMG 29736</strain>
    </source>
</reference>
<comment type="subcellular location">
    <subcellularLocation>
        <location evidence="1">Cytoplasm</location>
    </subcellularLocation>
</comment>
<evidence type="ECO:0000256" key="2">
    <source>
        <dbReference type="ARBA" id="ARBA00005820"/>
    </source>
</evidence>
<dbReference type="GO" id="GO:0005737">
    <property type="term" value="C:cytoplasm"/>
    <property type="evidence" value="ECO:0007669"/>
    <property type="project" value="UniProtKB-SubCell"/>
</dbReference>
<dbReference type="InterPro" id="IPR001867">
    <property type="entry name" value="OmpR/PhoB-type_DNA-bd"/>
</dbReference>
<dbReference type="InterPro" id="IPR011990">
    <property type="entry name" value="TPR-like_helical_dom_sf"/>
</dbReference>
<dbReference type="GO" id="GO:0006355">
    <property type="term" value="P:regulation of DNA-templated transcription"/>
    <property type="evidence" value="ECO:0007669"/>
    <property type="project" value="InterPro"/>
</dbReference>
<evidence type="ECO:0000256" key="1">
    <source>
        <dbReference type="ARBA" id="ARBA00004496"/>
    </source>
</evidence>
<dbReference type="RefSeq" id="WP_120116757.1">
    <property type="nucleotide sequence ID" value="NZ_QYTW02000013.1"/>
</dbReference>
<dbReference type="GO" id="GO:0003677">
    <property type="term" value="F:DNA binding"/>
    <property type="evidence" value="ECO:0007669"/>
    <property type="project" value="UniProtKB-KW"/>
</dbReference>
<dbReference type="InterPro" id="IPR051677">
    <property type="entry name" value="AfsR-DnrI-RedD_regulator"/>
</dbReference>